<feature type="compositionally biased region" description="Basic residues" evidence="1">
    <location>
        <begin position="359"/>
        <end position="368"/>
    </location>
</feature>
<reference evidence="2 3" key="1">
    <citation type="submission" date="2018-06" db="EMBL/GenBank/DDBJ databases">
        <title>Complete Genomes of Monosporascus.</title>
        <authorList>
            <person name="Robinson A.J."/>
            <person name="Natvig D.O."/>
        </authorList>
    </citation>
    <scope>NUCLEOTIDE SEQUENCE [LARGE SCALE GENOMIC DNA]</scope>
    <source>
        <strain evidence="2 3">CBS 110550</strain>
    </source>
</reference>
<accession>A0A4Q4TUD8</accession>
<keyword evidence="3" id="KW-1185">Reference proteome</keyword>
<feature type="region of interest" description="Disordered" evidence="1">
    <location>
        <begin position="1"/>
        <end position="75"/>
    </location>
</feature>
<evidence type="ECO:0000256" key="1">
    <source>
        <dbReference type="SAM" id="MobiDB-lite"/>
    </source>
</evidence>
<sequence length="368" mass="42585">MVEPPTQVVEDQSESEEESPQQTQVLRFDPSPGAPADSGHEYRYRTRTPELQKRQSQKLEVPRSPNSEGQLAPFDWDEFEARYEKALNEADEREKELLDEFDRLVKYFNAWASASSAHDNERAVKRLQTRERYVRLSERQLTQKKQHLAEVVKAFQSALALLSATQAEIDSFHESHFSKAAVELFRAEFLMPGNGPENEHFYDEYYCDGYDEEEEDGLGYYPDGVKRTLTDEQIAIFRHSEIESLRRAQSKFDKTKVESAAMLQASRVDDQTAVAEDDDGEQQAASEDGELESEKPTAAELRRMKRKRAKQSKKEKRKFQPEPKEDLRKRTWDKVEAGMDSLDYDGLETAHDATSNHTAQRRRISYED</sequence>
<proteinExistence type="predicted"/>
<organism evidence="2 3">
    <name type="scientific">Monosporascus ibericus</name>
    <dbReference type="NCBI Taxonomy" id="155417"/>
    <lineage>
        <taxon>Eukaryota</taxon>
        <taxon>Fungi</taxon>
        <taxon>Dikarya</taxon>
        <taxon>Ascomycota</taxon>
        <taxon>Pezizomycotina</taxon>
        <taxon>Sordariomycetes</taxon>
        <taxon>Xylariomycetidae</taxon>
        <taxon>Xylariales</taxon>
        <taxon>Xylariales incertae sedis</taxon>
        <taxon>Monosporascus</taxon>
    </lineage>
</organism>
<evidence type="ECO:0000313" key="3">
    <source>
        <dbReference type="Proteomes" id="UP000293360"/>
    </source>
</evidence>
<feature type="region of interest" description="Disordered" evidence="1">
    <location>
        <begin position="263"/>
        <end position="368"/>
    </location>
</feature>
<dbReference type="Pfam" id="PF12720">
    <property type="entry name" value="DUF3807"/>
    <property type="match status" value="1"/>
</dbReference>
<dbReference type="OrthoDB" id="5335351at2759"/>
<dbReference type="EMBL" id="QJNU01000006">
    <property type="protein sequence ID" value="RYP11155.1"/>
    <property type="molecule type" value="Genomic_DNA"/>
</dbReference>
<dbReference type="PANTHER" id="PTHR40642">
    <property type="entry name" value="YALI0F31295P"/>
    <property type="match status" value="1"/>
</dbReference>
<dbReference type="PANTHER" id="PTHR40642:SF1">
    <property type="entry name" value="YALI0F31295P"/>
    <property type="match status" value="1"/>
</dbReference>
<feature type="compositionally biased region" description="Acidic residues" evidence="1">
    <location>
        <begin position="275"/>
        <end position="291"/>
    </location>
</feature>
<feature type="compositionally biased region" description="Basic and acidic residues" evidence="1">
    <location>
        <begin position="318"/>
        <end position="337"/>
    </location>
</feature>
<name>A0A4Q4TUD8_9PEZI</name>
<dbReference type="STRING" id="155417.A0A4Q4TUD8"/>
<evidence type="ECO:0000313" key="2">
    <source>
        <dbReference type="EMBL" id="RYP11155.1"/>
    </source>
</evidence>
<dbReference type="InterPro" id="IPR024526">
    <property type="entry name" value="DUF3807"/>
</dbReference>
<feature type="compositionally biased region" description="Basic and acidic residues" evidence="1">
    <location>
        <begin position="292"/>
        <end position="302"/>
    </location>
</feature>
<comment type="caution">
    <text evidence="2">The sequence shown here is derived from an EMBL/GenBank/DDBJ whole genome shotgun (WGS) entry which is preliminary data.</text>
</comment>
<dbReference type="AlphaFoldDB" id="A0A4Q4TUD8"/>
<feature type="compositionally biased region" description="Basic and acidic residues" evidence="1">
    <location>
        <begin position="38"/>
        <end position="53"/>
    </location>
</feature>
<gene>
    <name evidence="2" type="ORF">DL764_000226</name>
</gene>
<dbReference type="Proteomes" id="UP000293360">
    <property type="component" value="Unassembled WGS sequence"/>
</dbReference>
<protein>
    <submittedName>
        <fullName evidence="2">Uncharacterized protein</fullName>
    </submittedName>
</protein>
<feature type="compositionally biased region" description="Basic residues" evidence="1">
    <location>
        <begin position="303"/>
        <end position="317"/>
    </location>
</feature>